<sequence length="174" mass="18604">MVVVAGVETVTTEECAGSTTKEVRGGTTEGGGITAGVAAAVTIMVGIAAGGTLTIPGMVLRRMEGASMSRIDRNGSSETISNISSSSSRVTVVEDGRETPEEEDSGMVVEEGVRRMTGSRARWGMEVRRTRDRWNLCRRRRSERNVDLMVISGSGHGRKSWRPTSSPSVRSARS</sequence>
<keyword evidence="2" id="KW-0472">Membrane</keyword>
<feature type="region of interest" description="Disordered" evidence="1">
    <location>
        <begin position="150"/>
        <end position="174"/>
    </location>
</feature>
<protein>
    <submittedName>
        <fullName evidence="3">(northern house mosquito) hypothetical protein</fullName>
    </submittedName>
</protein>
<accession>A0A8D8BKS9</accession>
<keyword evidence="2" id="KW-0812">Transmembrane</keyword>
<proteinExistence type="predicted"/>
<feature type="compositionally biased region" description="Polar residues" evidence="1">
    <location>
        <begin position="162"/>
        <end position="174"/>
    </location>
</feature>
<reference evidence="3" key="1">
    <citation type="submission" date="2021-05" db="EMBL/GenBank/DDBJ databases">
        <authorList>
            <person name="Alioto T."/>
            <person name="Alioto T."/>
            <person name="Gomez Garrido J."/>
        </authorList>
    </citation>
    <scope>NUCLEOTIDE SEQUENCE</scope>
</reference>
<name>A0A8D8BKS9_CULPI</name>
<dbReference type="AlphaFoldDB" id="A0A8D8BKS9"/>
<evidence type="ECO:0000256" key="2">
    <source>
        <dbReference type="SAM" id="Phobius"/>
    </source>
</evidence>
<feature type="compositionally biased region" description="Low complexity" evidence="1">
    <location>
        <begin position="76"/>
        <end position="88"/>
    </location>
</feature>
<evidence type="ECO:0000313" key="3">
    <source>
        <dbReference type="EMBL" id="CAG6476253.1"/>
    </source>
</evidence>
<dbReference type="EMBL" id="HBUE01078141">
    <property type="protein sequence ID" value="CAG6476253.1"/>
    <property type="molecule type" value="Transcribed_RNA"/>
</dbReference>
<organism evidence="3">
    <name type="scientific">Culex pipiens</name>
    <name type="common">House mosquito</name>
    <dbReference type="NCBI Taxonomy" id="7175"/>
    <lineage>
        <taxon>Eukaryota</taxon>
        <taxon>Metazoa</taxon>
        <taxon>Ecdysozoa</taxon>
        <taxon>Arthropoda</taxon>
        <taxon>Hexapoda</taxon>
        <taxon>Insecta</taxon>
        <taxon>Pterygota</taxon>
        <taxon>Neoptera</taxon>
        <taxon>Endopterygota</taxon>
        <taxon>Diptera</taxon>
        <taxon>Nematocera</taxon>
        <taxon>Culicoidea</taxon>
        <taxon>Culicidae</taxon>
        <taxon>Culicinae</taxon>
        <taxon>Culicini</taxon>
        <taxon>Culex</taxon>
        <taxon>Culex</taxon>
    </lineage>
</organism>
<feature type="transmembrane region" description="Helical" evidence="2">
    <location>
        <begin position="33"/>
        <end position="60"/>
    </location>
</feature>
<keyword evidence="2" id="KW-1133">Transmembrane helix</keyword>
<feature type="region of interest" description="Disordered" evidence="1">
    <location>
        <begin position="72"/>
        <end position="105"/>
    </location>
</feature>
<evidence type="ECO:0000256" key="1">
    <source>
        <dbReference type="SAM" id="MobiDB-lite"/>
    </source>
</evidence>